<dbReference type="Gene3D" id="3.40.225.10">
    <property type="entry name" value="Class II aldolase/adducin N-terminal domain"/>
    <property type="match status" value="1"/>
</dbReference>
<dbReference type="InterPro" id="IPR036409">
    <property type="entry name" value="Aldolase_II/adducin_N_sf"/>
</dbReference>
<dbReference type="Proteomes" id="UP000234439">
    <property type="component" value="Unassembled WGS sequence"/>
</dbReference>
<dbReference type="GO" id="GO:0005996">
    <property type="term" value="P:monosaccharide metabolic process"/>
    <property type="evidence" value="ECO:0007669"/>
    <property type="project" value="UniProtKB-ARBA"/>
</dbReference>
<feature type="non-terminal residue" evidence="1">
    <location>
        <position position="1"/>
    </location>
</feature>
<dbReference type="RefSeq" id="WP_410260356.1">
    <property type="nucleotide sequence ID" value="NZ_NCMJ01000248.1"/>
</dbReference>
<protein>
    <recommendedName>
        <fullName evidence="3">Class II aldolase</fullName>
    </recommendedName>
</protein>
<evidence type="ECO:0000313" key="1">
    <source>
        <dbReference type="EMBL" id="PLE24041.1"/>
    </source>
</evidence>
<dbReference type="AlphaFoldDB" id="A0A9Q6EUE4"/>
<name>A0A9Q6EUE4_KLEPN</name>
<evidence type="ECO:0008006" key="3">
    <source>
        <dbReference type="Google" id="ProtNLM"/>
    </source>
</evidence>
<dbReference type="SUPFAM" id="SSF53639">
    <property type="entry name" value="AraD/HMP-PK domain-like"/>
    <property type="match status" value="1"/>
</dbReference>
<accession>A0A9Q6EUE4</accession>
<gene>
    <name evidence="1" type="ORF">B6I68_30090</name>
</gene>
<sequence length="80" mass="8954">NHGVLVTAPNIGEAFDDIWTLERACQILITAWSTGQPLKVLSDAVAEKTAQDWEKIADFSRQHFAEMKQLMIDLDPSLVD</sequence>
<dbReference type="EMBL" id="NCMJ01000248">
    <property type="protein sequence ID" value="PLE24041.1"/>
    <property type="molecule type" value="Genomic_DNA"/>
</dbReference>
<evidence type="ECO:0000313" key="2">
    <source>
        <dbReference type="Proteomes" id="UP000234439"/>
    </source>
</evidence>
<reference evidence="1 2" key="1">
    <citation type="journal article" date="2017" name="J. Infect. Dis.">
        <title>An Analysis of the Epidemic of Klebsiella pneumoniae Carbapenemase-Producing K. pneumoniae: Convergence of Two Evolutionary Mechanisms Creates the Perfect Storm.</title>
        <authorList>
            <person name="Rojas L.J."/>
            <person name="Weinstock G.M."/>
            <person name="De La Cadena E."/>
            <person name="Diaz L."/>
            <person name="Rios R."/>
            <person name="Hanson B.M."/>
            <person name="Brown J.S."/>
            <person name="Vats P."/>
            <person name="Phillips D.S."/>
            <person name="Nguyen H."/>
            <person name="Hujer K.M."/>
            <person name="Correa A."/>
            <person name="Adams M.D."/>
            <person name="Perez F."/>
            <person name="Sodergren E."/>
            <person name="Narechania A."/>
            <person name="Planet P.J."/>
            <person name="Villegas M.V."/>
            <person name="Bonomo R.A."/>
            <person name="Arias C.A."/>
        </authorList>
    </citation>
    <scope>NUCLEOTIDE SEQUENCE [LARGE SCALE GENOMIC DNA]</scope>
    <source>
        <strain evidence="1 2">COL-Kpn30</strain>
    </source>
</reference>
<comment type="caution">
    <text evidence="1">The sequence shown here is derived from an EMBL/GenBank/DDBJ whole genome shotgun (WGS) entry which is preliminary data.</text>
</comment>
<proteinExistence type="predicted"/>
<organism evidence="1 2">
    <name type="scientific">Klebsiella pneumoniae</name>
    <dbReference type="NCBI Taxonomy" id="573"/>
    <lineage>
        <taxon>Bacteria</taxon>
        <taxon>Pseudomonadati</taxon>
        <taxon>Pseudomonadota</taxon>
        <taxon>Gammaproteobacteria</taxon>
        <taxon>Enterobacterales</taxon>
        <taxon>Enterobacteriaceae</taxon>
        <taxon>Klebsiella/Raoultella group</taxon>
        <taxon>Klebsiella</taxon>
        <taxon>Klebsiella pneumoniae complex</taxon>
    </lineage>
</organism>